<sequence>MAFLAKFAASKYVGEQLEDRFAPENPRYDVLTTESGRRKKRRKQTPPGLHPQDEQVLLAVRQKAWRYEWLVDCDCCCCCCFGGPRIQFGTAAIWGIIPVVGDLVSLYSAVSLVRAARGVRGGLPAGVLGAMVAWALVDFVIKLVPVVGDVLTAIIKPNTRNCMMVEDLLRKRGERNLRGEARGDPPLLVSTQPGRQTGMSPGGDYGTLLDDESGSGSGSVSGSGQAAARVRGVRSSRHLLPFWSRNEDTDSEVEDGIR</sequence>
<accession>A0AAN9U0S7</accession>
<comment type="caution">
    <text evidence="2">The sequence shown here is derived from an EMBL/GenBank/DDBJ whole genome shotgun (WGS) entry which is preliminary data.</text>
</comment>
<dbReference type="EMBL" id="JAJSPL020000034">
    <property type="protein sequence ID" value="KAK7736206.1"/>
    <property type="molecule type" value="Genomic_DNA"/>
</dbReference>
<feature type="compositionally biased region" description="Polar residues" evidence="1">
    <location>
        <begin position="189"/>
        <end position="199"/>
    </location>
</feature>
<proteinExistence type="predicted"/>
<name>A0AAN9U0S7_9PEZI</name>
<dbReference type="Proteomes" id="UP001320245">
    <property type="component" value="Unassembled WGS sequence"/>
</dbReference>
<evidence type="ECO:0000313" key="2">
    <source>
        <dbReference type="EMBL" id="KAK7736206.1"/>
    </source>
</evidence>
<dbReference type="AlphaFoldDB" id="A0AAN9U0S7"/>
<evidence type="ECO:0008006" key="4">
    <source>
        <dbReference type="Google" id="ProtNLM"/>
    </source>
</evidence>
<reference evidence="2 3" key="1">
    <citation type="journal article" date="2023" name="PLoS ONE">
        <title>Cytospora paraplurivora sp. nov. isolated from orchards with fruit tree decline syndrome in Ontario, Canada.</title>
        <authorList>
            <person name="Ilyukhin E."/>
            <person name="Nguyen H.D.T."/>
            <person name="Castle A.J."/>
            <person name="Ellouze W."/>
        </authorList>
    </citation>
    <scope>NUCLEOTIDE SEQUENCE [LARGE SCALE GENOMIC DNA]</scope>
    <source>
        <strain evidence="2 3">FDS-564</strain>
    </source>
</reference>
<evidence type="ECO:0000256" key="1">
    <source>
        <dbReference type="SAM" id="MobiDB-lite"/>
    </source>
</evidence>
<organism evidence="2 3">
    <name type="scientific">Cytospora paraplurivora</name>
    <dbReference type="NCBI Taxonomy" id="2898453"/>
    <lineage>
        <taxon>Eukaryota</taxon>
        <taxon>Fungi</taxon>
        <taxon>Dikarya</taxon>
        <taxon>Ascomycota</taxon>
        <taxon>Pezizomycotina</taxon>
        <taxon>Sordariomycetes</taxon>
        <taxon>Sordariomycetidae</taxon>
        <taxon>Diaporthales</taxon>
        <taxon>Cytosporaceae</taxon>
        <taxon>Cytospora</taxon>
    </lineage>
</organism>
<dbReference type="InterPro" id="IPR025187">
    <property type="entry name" value="DUF4112"/>
</dbReference>
<keyword evidence="3" id="KW-1185">Reference proteome</keyword>
<feature type="region of interest" description="Disordered" evidence="1">
    <location>
        <begin position="176"/>
        <end position="233"/>
    </location>
</feature>
<dbReference type="PANTHER" id="PTHR35519">
    <property type="entry name" value="MEMBRANE PROTEINS"/>
    <property type="match status" value="1"/>
</dbReference>
<protein>
    <recommendedName>
        <fullName evidence="4">DUF4112 domain-containing protein</fullName>
    </recommendedName>
</protein>
<dbReference type="PANTHER" id="PTHR35519:SF1">
    <property type="entry name" value="YALI0C06193P"/>
    <property type="match status" value="1"/>
</dbReference>
<evidence type="ECO:0000313" key="3">
    <source>
        <dbReference type="Proteomes" id="UP001320245"/>
    </source>
</evidence>
<dbReference type="Pfam" id="PF13430">
    <property type="entry name" value="DUF4112"/>
    <property type="match status" value="1"/>
</dbReference>
<gene>
    <name evidence="2" type="ORF">SLS53_007041</name>
</gene>